<dbReference type="PANTHER" id="PTHR35813">
    <property type="entry name" value="INNER MEMBRANE PROTEIN YBAN"/>
    <property type="match status" value="1"/>
</dbReference>
<accession>A0A081NDI8</accession>
<dbReference type="PANTHER" id="PTHR35813:SF1">
    <property type="entry name" value="INNER MEMBRANE PROTEIN YBAN"/>
    <property type="match status" value="1"/>
</dbReference>
<proteinExistence type="predicted"/>
<feature type="transmembrane region" description="Helical" evidence="2">
    <location>
        <begin position="79"/>
        <end position="99"/>
    </location>
</feature>
<feature type="transmembrane region" description="Helical" evidence="2">
    <location>
        <begin position="105"/>
        <end position="122"/>
    </location>
</feature>
<feature type="transmembrane region" description="Helical" evidence="2">
    <location>
        <begin position="12"/>
        <end position="44"/>
    </location>
</feature>
<reference evidence="3 4" key="1">
    <citation type="submission" date="2014-06" db="EMBL/GenBank/DDBJ databases">
        <title>Whole Genome Sequences of Three Symbiotic Endozoicomonas Bacteria.</title>
        <authorList>
            <person name="Neave M.J."/>
            <person name="Apprill A."/>
            <person name="Voolstra C.R."/>
        </authorList>
    </citation>
    <scope>NUCLEOTIDE SEQUENCE [LARGE SCALE GENOMIC DNA]</scope>
    <source>
        <strain evidence="3 4">DSM 25634</strain>
    </source>
</reference>
<evidence type="ECO:0000256" key="1">
    <source>
        <dbReference type="PIRNR" id="PIRNR016789"/>
    </source>
</evidence>
<dbReference type="STRING" id="1137799.GZ78_21920"/>
<dbReference type="PIRSF" id="PIRSF016789">
    <property type="entry name" value="DUF454"/>
    <property type="match status" value="1"/>
</dbReference>
<protein>
    <recommendedName>
        <fullName evidence="1">Inner membrane protein</fullName>
    </recommendedName>
</protein>
<keyword evidence="2" id="KW-0812">Transmembrane</keyword>
<comment type="subcellular location">
    <subcellularLocation>
        <location evidence="1">Cell inner membrane</location>
        <topology evidence="1">Multi-pass membrane protein</topology>
    </subcellularLocation>
</comment>
<keyword evidence="1 2" id="KW-0472">Membrane</keyword>
<dbReference type="Pfam" id="PF04304">
    <property type="entry name" value="DUF454"/>
    <property type="match status" value="1"/>
</dbReference>
<dbReference type="AlphaFoldDB" id="A0A081NDI8"/>
<dbReference type="eggNOG" id="COG2832">
    <property type="taxonomic scope" value="Bacteria"/>
</dbReference>
<dbReference type="GO" id="GO:0005886">
    <property type="term" value="C:plasma membrane"/>
    <property type="evidence" value="ECO:0007669"/>
    <property type="project" value="UniProtKB-SubCell"/>
</dbReference>
<keyword evidence="1" id="KW-0997">Cell inner membrane</keyword>
<name>A0A081NDI8_9GAMM</name>
<keyword evidence="2" id="KW-1133">Transmembrane helix</keyword>
<evidence type="ECO:0000313" key="3">
    <source>
        <dbReference type="EMBL" id="KEQ16511.1"/>
    </source>
</evidence>
<dbReference type="Proteomes" id="UP000028073">
    <property type="component" value="Unassembled WGS sequence"/>
</dbReference>
<keyword evidence="4" id="KW-1185">Reference proteome</keyword>
<dbReference type="InterPro" id="IPR007401">
    <property type="entry name" value="DUF454"/>
</dbReference>
<keyword evidence="1" id="KW-1003">Cell membrane</keyword>
<dbReference type="EMBL" id="JOKH01000005">
    <property type="protein sequence ID" value="KEQ16511.1"/>
    <property type="molecule type" value="Genomic_DNA"/>
</dbReference>
<evidence type="ECO:0000256" key="2">
    <source>
        <dbReference type="SAM" id="Phobius"/>
    </source>
</evidence>
<gene>
    <name evidence="3" type="ORF">GZ78_21920</name>
</gene>
<comment type="caution">
    <text evidence="3">The sequence shown here is derived from an EMBL/GenBank/DDBJ whole genome shotgun (WGS) entry which is preliminary data.</text>
</comment>
<organism evidence="3 4">
    <name type="scientific">Endozoicomonas numazuensis</name>
    <dbReference type="NCBI Taxonomy" id="1137799"/>
    <lineage>
        <taxon>Bacteria</taxon>
        <taxon>Pseudomonadati</taxon>
        <taxon>Pseudomonadota</taxon>
        <taxon>Gammaproteobacteria</taxon>
        <taxon>Oceanospirillales</taxon>
        <taxon>Endozoicomonadaceae</taxon>
        <taxon>Endozoicomonas</taxon>
    </lineage>
</organism>
<evidence type="ECO:0000313" key="4">
    <source>
        <dbReference type="Proteomes" id="UP000028073"/>
    </source>
</evidence>
<sequence length="128" mass="14280">MLVRNPILRSLYQGLAVLCIILGIIGALLPLMPTTVFLLMAVWLSVRSSPKLNDWLLGHPKFGPVLKEYLHDRALSPKIGYRALAVLWLGIGVSAWLVPQVILKVLLGLTALAVSSYLLILMRRYQKH</sequence>